<feature type="region of interest" description="Disordered" evidence="1">
    <location>
        <begin position="1"/>
        <end position="21"/>
    </location>
</feature>
<feature type="region of interest" description="Disordered" evidence="1">
    <location>
        <begin position="39"/>
        <end position="77"/>
    </location>
</feature>
<reference evidence="2" key="1">
    <citation type="submission" date="2023-03" db="EMBL/GenBank/DDBJ databases">
        <title>Massive genome expansion in bonnet fungi (Mycena s.s.) driven by repeated elements and novel gene families across ecological guilds.</title>
        <authorList>
            <consortium name="Lawrence Berkeley National Laboratory"/>
            <person name="Harder C.B."/>
            <person name="Miyauchi S."/>
            <person name="Viragh M."/>
            <person name="Kuo A."/>
            <person name="Thoen E."/>
            <person name="Andreopoulos B."/>
            <person name="Lu D."/>
            <person name="Skrede I."/>
            <person name="Drula E."/>
            <person name="Henrissat B."/>
            <person name="Morin E."/>
            <person name="Kohler A."/>
            <person name="Barry K."/>
            <person name="LaButti K."/>
            <person name="Morin E."/>
            <person name="Salamov A."/>
            <person name="Lipzen A."/>
            <person name="Mereny Z."/>
            <person name="Hegedus B."/>
            <person name="Baldrian P."/>
            <person name="Stursova M."/>
            <person name="Weitz H."/>
            <person name="Taylor A."/>
            <person name="Grigoriev I.V."/>
            <person name="Nagy L.G."/>
            <person name="Martin F."/>
            <person name="Kauserud H."/>
        </authorList>
    </citation>
    <scope>NUCLEOTIDE SEQUENCE</scope>
    <source>
        <strain evidence="2">CBHHK182m</strain>
    </source>
</reference>
<sequence length="615" mass="68867">MSYNRNVRPRSPDPRLYTKSTTKDAWYYRHATDGTIGADGVTFVPPQNAPSTTNASSLRRTSPARRSYGPPAPYPRPARCIVEYKHEYGEQHRGSGYRSGPQHYIAVHHRGRSPGGSRYINDHSPERSGAGPAGRNDNDQSVPFRYDGPHRSPGDGQRREDPPHYRRDARRDQRALAPTRHTAHLHAKAHEVASAGAWSATGRGSGNRSAPDINRAHRNTRGHPIFPEPASASDDSEYNATDDEQDTVARTALYRDRERNRLFNVSSKKRNAPPPARPRDVNELGLWFNVEIETYDDARNLLRWSAAGEHTARALVVHFEHQYGRGTELRRSEGIALVMRELNPNRAAYVRATTGSAPAPRGRKRSESPFRDSEGPEEHKNNAKTDAKTNEGIKMPSMVAWTPSYLGISPPGGLDDLNVLQSGINFDQASSRPHPRRSGPMLCGTRKDATPRRNMIVHWGTIMAREEFSDRAMLLFSARDLFARYVCLGGLRFGQRPIHEPYGFMTGNITMEHIASWFSAHGIAVASEDVLHLESYARSHRNRRAGNTNPECEVFAEWPHGPSSAAGLQEKDITSWANLVHPPLRSDSLLTYPRRPSAPDEPIPEDIEMKKIQEV</sequence>
<dbReference type="EMBL" id="JARKIB010000061">
    <property type="protein sequence ID" value="KAJ7751669.1"/>
    <property type="molecule type" value="Genomic_DNA"/>
</dbReference>
<feature type="compositionally biased region" description="Acidic residues" evidence="1">
    <location>
        <begin position="234"/>
        <end position="246"/>
    </location>
</feature>
<feature type="compositionally biased region" description="Basic and acidic residues" evidence="1">
    <location>
        <begin position="147"/>
        <end position="174"/>
    </location>
</feature>
<name>A0AAD7IXA5_9AGAR</name>
<evidence type="ECO:0000256" key="1">
    <source>
        <dbReference type="SAM" id="MobiDB-lite"/>
    </source>
</evidence>
<feature type="compositionally biased region" description="Basic and acidic residues" evidence="1">
    <location>
        <begin position="365"/>
        <end position="391"/>
    </location>
</feature>
<dbReference type="AlphaFoldDB" id="A0AAD7IXA5"/>
<protein>
    <submittedName>
        <fullName evidence="2">Uncharacterized protein</fullName>
    </submittedName>
</protein>
<dbReference type="Proteomes" id="UP001215598">
    <property type="component" value="Unassembled WGS sequence"/>
</dbReference>
<comment type="caution">
    <text evidence="2">The sequence shown here is derived from an EMBL/GenBank/DDBJ whole genome shotgun (WGS) entry which is preliminary data.</text>
</comment>
<evidence type="ECO:0000313" key="2">
    <source>
        <dbReference type="EMBL" id="KAJ7751669.1"/>
    </source>
</evidence>
<feature type="region of interest" description="Disordered" evidence="1">
    <location>
        <begin position="107"/>
        <end position="248"/>
    </location>
</feature>
<feature type="compositionally biased region" description="Polar residues" evidence="1">
    <location>
        <begin position="49"/>
        <end position="60"/>
    </location>
</feature>
<evidence type="ECO:0000313" key="3">
    <source>
        <dbReference type="Proteomes" id="UP001215598"/>
    </source>
</evidence>
<feature type="region of interest" description="Disordered" evidence="1">
    <location>
        <begin position="351"/>
        <end position="391"/>
    </location>
</feature>
<organism evidence="2 3">
    <name type="scientific">Mycena metata</name>
    <dbReference type="NCBI Taxonomy" id="1033252"/>
    <lineage>
        <taxon>Eukaryota</taxon>
        <taxon>Fungi</taxon>
        <taxon>Dikarya</taxon>
        <taxon>Basidiomycota</taxon>
        <taxon>Agaricomycotina</taxon>
        <taxon>Agaricomycetes</taxon>
        <taxon>Agaricomycetidae</taxon>
        <taxon>Agaricales</taxon>
        <taxon>Marasmiineae</taxon>
        <taxon>Mycenaceae</taxon>
        <taxon>Mycena</taxon>
    </lineage>
</organism>
<feature type="region of interest" description="Disordered" evidence="1">
    <location>
        <begin position="590"/>
        <end position="615"/>
    </location>
</feature>
<accession>A0AAD7IXA5</accession>
<proteinExistence type="predicted"/>
<keyword evidence="3" id="KW-1185">Reference proteome</keyword>
<feature type="region of interest" description="Disordered" evidence="1">
    <location>
        <begin position="427"/>
        <end position="447"/>
    </location>
</feature>
<gene>
    <name evidence="2" type="ORF">B0H16DRAFT_1724031</name>
</gene>